<sequence>MAAEFDLIVEDPRAQSHLQDPWVWSTGGGYQEAALSEDRAAVLETTEELFDEVGLMHESGWPSALSIWSSQFETMCGFGGAIDPLEWFDEPDSDFSPLLDARPEL</sequence>
<accession>A0AAJ0DJ13</accession>
<proteinExistence type="predicted"/>
<evidence type="ECO:0000313" key="1">
    <source>
        <dbReference type="EMBL" id="KAK3051153.1"/>
    </source>
</evidence>
<reference evidence="1" key="1">
    <citation type="submission" date="2023-04" db="EMBL/GenBank/DDBJ databases">
        <title>Black Yeasts Isolated from many extreme environments.</title>
        <authorList>
            <person name="Coleine C."/>
            <person name="Stajich J.E."/>
            <person name="Selbmann L."/>
        </authorList>
    </citation>
    <scope>NUCLEOTIDE SEQUENCE</scope>
    <source>
        <strain evidence="1">CCFEE 5312</strain>
    </source>
</reference>
<protein>
    <submittedName>
        <fullName evidence="1">Uncharacterized protein</fullName>
    </submittedName>
</protein>
<dbReference type="EMBL" id="JAWDJX010000027">
    <property type="protein sequence ID" value="KAK3051153.1"/>
    <property type="molecule type" value="Genomic_DNA"/>
</dbReference>
<dbReference type="Proteomes" id="UP001271007">
    <property type="component" value="Unassembled WGS sequence"/>
</dbReference>
<comment type="caution">
    <text evidence="1">The sequence shown here is derived from an EMBL/GenBank/DDBJ whole genome shotgun (WGS) entry which is preliminary data.</text>
</comment>
<name>A0AAJ0DJ13_9PEZI</name>
<dbReference type="AlphaFoldDB" id="A0AAJ0DJ13"/>
<evidence type="ECO:0000313" key="2">
    <source>
        <dbReference type="Proteomes" id="UP001271007"/>
    </source>
</evidence>
<organism evidence="1 2">
    <name type="scientific">Extremus antarcticus</name>
    <dbReference type="NCBI Taxonomy" id="702011"/>
    <lineage>
        <taxon>Eukaryota</taxon>
        <taxon>Fungi</taxon>
        <taxon>Dikarya</taxon>
        <taxon>Ascomycota</taxon>
        <taxon>Pezizomycotina</taxon>
        <taxon>Dothideomycetes</taxon>
        <taxon>Dothideomycetidae</taxon>
        <taxon>Mycosphaerellales</taxon>
        <taxon>Extremaceae</taxon>
        <taxon>Extremus</taxon>
    </lineage>
</organism>
<keyword evidence="2" id="KW-1185">Reference proteome</keyword>
<gene>
    <name evidence="1" type="ORF">LTR09_007549</name>
</gene>